<keyword evidence="1" id="KW-0805">Transcription regulation</keyword>
<dbReference type="InterPro" id="IPR009215">
    <property type="entry name" value="TIM-br_IGPS-like"/>
</dbReference>
<dbReference type="Pfam" id="PF09370">
    <property type="entry name" value="PEP_hydrolase"/>
    <property type="match status" value="1"/>
</dbReference>
<dbReference type="PROSITE" id="PS01124">
    <property type="entry name" value="HTH_ARAC_FAMILY_2"/>
    <property type="match status" value="1"/>
</dbReference>
<dbReference type="Gene3D" id="1.10.10.60">
    <property type="entry name" value="Homeodomain-like"/>
    <property type="match status" value="2"/>
</dbReference>
<evidence type="ECO:0000259" key="4">
    <source>
        <dbReference type="PROSITE" id="PS01124"/>
    </source>
</evidence>
<dbReference type="PROSITE" id="PS00041">
    <property type="entry name" value="HTH_ARAC_FAMILY_1"/>
    <property type="match status" value="1"/>
</dbReference>
<dbReference type="Proteomes" id="UP000030012">
    <property type="component" value="Unassembled WGS sequence"/>
</dbReference>
<dbReference type="GO" id="GO:0003700">
    <property type="term" value="F:DNA-binding transcription factor activity"/>
    <property type="evidence" value="ECO:0007669"/>
    <property type="project" value="InterPro"/>
</dbReference>
<dbReference type="RefSeq" id="WP_039256255.1">
    <property type="nucleotide sequence ID" value="NZ_JENJ01000084.1"/>
</dbReference>
<evidence type="ECO:0000313" key="6">
    <source>
        <dbReference type="Proteomes" id="UP000030012"/>
    </source>
</evidence>
<accession>A0A0A0I1Q1</accession>
<dbReference type="GO" id="GO:0043565">
    <property type="term" value="F:sequence-specific DNA binding"/>
    <property type="evidence" value="ECO:0007669"/>
    <property type="project" value="InterPro"/>
</dbReference>
<keyword evidence="3" id="KW-0804">Transcription</keyword>
<dbReference type="PRINTS" id="PR00032">
    <property type="entry name" value="HTHARAC"/>
</dbReference>
<dbReference type="InterPro" id="IPR018062">
    <property type="entry name" value="HTH_AraC-typ_CS"/>
</dbReference>
<dbReference type="AlphaFoldDB" id="A0A0A0I1Q1"/>
<dbReference type="EMBL" id="JENJ01000084">
    <property type="protein sequence ID" value="KGM94221.1"/>
    <property type="molecule type" value="Genomic_DNA"/>
</dbReference>
<evidence type="ECO:0000313" key="5">
    <source>
        <dbReference type="EMBL" id="KGM94221.1"/>
    </source>
</evidence>
<evidence type="ECO:0000256" key="3">
    <source>
        <dbReference type="ARBA" id="ARBA00023163"/>
    </source>
</evidence>
<dbReference type="Pfam" id="PF12833">
    <property type="entry name" value="HTH_18"/>
    <property type="match status" value="1"/>
</dbReference>
<protein>
    <submittedName>
        <fullName evidence="5">AraC family transcriptional regulator</fullName>
    </submittedName>
</protein>
<dbReference type="PANTHER" id="PTHR31862:SF1">
    <property type="entry name" value="UPF0261 DOMAIN PROTEIN (AFU_ORTHOLOGUE AFUA_1G10120)"/>
    <property type="match status" value="1"/>
</dbReference>
<dbReference type="PANTHER" id="PTHR31862">
    <property type="entry name" value="UPF0261 DOMAIN PROTEIN (AFU_ORTHOLOGUE AFUA_1G10120)"/>
    <property type="match status" value="1"/>
</dbReference>
<dbReference type="SUPFAM" id="SSF51621">
    <property type="entry name" value="Phosphoenolpyruvate/pyruvate domain"/>
    <property type="match status" value="1"/>
</dbReference>
<evidence type="ECO:0000256" key="1">
    <source>
        <dbReference type="ARBA" id="ARBA00023015"/>
    </source>
</evidence>
<gene>
    <name evidence="5" type="ORF">Z968_12135</name>
</gene>
<comment type="caution">
    <text evidence="5">The sequence shown here is derived from an EMBL/GenBank/DDBJ whole genome shotgun (WGS) entry which is preliminary data.</text>
</comment>
<feature type="domain" description="HTH araC/xylS-type" evidence="4">
    <location>
        <begin position="292"/>
        <end position="390"/>
    </location>
</feature>
<dbReference type="SUPFAM" id="SSF46689">
    <property type="entry name" value="Homeodomain-like"/>
    <property type="match status" value="2"/>
</dbReference>
<dbReference type="InterPro" id="IPR013785">
    <property type="entry name" value="Aldolase_TIM"/>
</dbReference>
<dbReference type="SMART" id="SM00342">
    <property type="entry name" value="HTH_ARAC"/>
    <property type="match status" value="1"/>
</dbReference>
<dbReference type="Gene3D" id="3.20.20.70">
    <property type="entry name" value="Aldolase class I"/>
    <property type="match status" value="1"/>
</dbReference>
<dbReference type="InterPro" id="IPR020449">
    <property type="entry name" value="Tscrpt_reg_AraC-type_HTH"/>
</dbReference>
<reference evidence="5 6" key="1">
    <citation type="submission" date="2014-01" db="EMBL/GenBank/DDBJ databases">
        <title>Plasmidome dynamics in the species complex Clostridium novyi sensu lato converts strains of independent lineages into distinctly different pathogens.</title>
        <authorList>
            <person name="Skarin H."/>
            <person name="Segerman B."/>
        </authorList>
    </citation>
    <scope>NUCLEOTIDE SEQUENCE [LARGE SCALE GENOMIC DNA]</scope>
    <source>
        <strain evidence="5 6">4552</strain>
    </source>
</reference>
<dbReference type="InterPro" id="IPR009057">
    <property type="entry name" value="Homeodomain-like_sf"/>
</dbReference>
<evidence type="ECO:0000256" key="2">
    <source>
        <dbReference type="ARBA" id="ARBA00023125"/>
    </source>
</evidence>
<dbReference type="InterPro" id="IPR018060">
    <property type="entry name" value="HTH_AraC"/>
</dbReference>
<dbReference type="InterPro" id="IPR051353">
    <property type="entry name" value="Tobamovirus_resist_UPF0261"/>
</dbReference>
<dbReference type="GO" id="GO:0003824">
    <property type="term" value="F:catalytic activity"/>
    <property type="evidence" value="ECO:0007669"/>
    <property type="project" value="InterPro"/>
</dbReference>
<organism evidence="5 6">
    <name type="scientific">Clostridium novyi A str. 4552</name>
    <dbReference type="NCBI Taxonomy" id="1444289"/>
    <lineage>
        <taxon>Bacteria</taxon>
        <taxon>Bacillati</taxon>
        <taxon>Bacillota</taxon>
        <taxon>Clostridia</taxon>
        <taxon>Eubacteriales</taxon>
        <taxon>Clostridiaceae</taxon>
        <taxon>Clostridium</taxon>
    </lineage>
</organism>
<proteinExistence type="predicted"/>
<dbReference type="OrthoDB" id="9805644at2"/>
<keyword evidence="2" id="KW-0238">DNA-binding</keyword>
<name>A0A0A0I1Q1_CLONO</name>
<dbReference type="InterPro" id="IPR015813">
    <property type="entry name" value="Pyrv/PenolPyrv_kinase-like_dom"/>
</dbReference>
<sequence length="391" mass="43839">MNDILNKLKKRIKSNGHIIGIASGSGFTSKYAIMSGADIVLAISAGIFRKMGRSSLASYMCYSNSNEVVMNFGTRELMPLMGNTPIFFGINATDPTIKLKEYLIKIKEQGFVGINNFPTVGLIDGFFREKLEEEGVSYKKEVEAIKIASEIGLMSIAFVFNEEQAREMINAGAEIICVHLGLTCGGFMGAAKVLSLEVAKQLANRVFEECDKINPNIIKLVFGGPIKTPIDAQFFYQNTGCQGFIGGSCFERIPIEKAIIDTTKAFDNVGKYDEDKAILKELNNGSEEDCVEYVKKYIHDFYMKPMYIRELAESIHISSSYLSTKFKKEVGISFTEYLVTFRINKACEILLNKSIPIKTVANMVAYDDYSQFSKIFKKYTGKTPKEYREQF</sequence>